<protein>
    <submittedName>
        <fullName evidence="1">Uncharacterized protein</fullName>
    </submittedName>
</protein>
<evidence type="ECO:0000313" key="2">
    <source>
        <dbReference type="Proteomes" id="UP000638353"/>
    </source>
</evidence>
<gene>
    <name evidence="1" type="ORF">GCM10010334_42610</name>
</gene>
<name>A0A918WZR0_9ACTN</name>
<comment type="caution">
    <text evidence="1">The sequence shown here is derived from an EMBL/GenBank/DDBJ whole genome shotgun (WGS) entry which is preliminary data.</text>
</comment>
<proteinExistence type="predicted"/>
<dbReference type="AlphaFoldDB" id="A0A918WZR0"/>
<evidence type="ECO:0000313" key="1">
    <source>
        <dbReference type="EMBL" id="GHC99255.1"/>
    </source>
</evidence>
<dbReference type="Proteomes" id="UP000638353">
    <property type="component" value="Unassembled WGS sequence"/>
</dbReference>
<reference evidence="1" key="2">
    <citation type="submission" date="2020-09" db="EMBL/GenBank/DDBJ databases">
        <authorList>
            <person name="Sun Q."/>
            <person name="Ohkuma M."/>
        </authorList>
    </citation>
    <scope>NUCLEOTIDE SEQUENCE</scope>
    <source>
        <strain evidence="1">JCM 4637</strain>
    </source>
</reference>
<accession>A0A918WZR0</accession>
<reference evidence="1" key="1">
    <citation type="journal article" date="2014" name="Int. J. Syst. Evol. Microbiol.">
        <title>Complete genome sequence of Corynebacterium casei LMG S-19264T (=DSM 44701T), isolated from a smear-ripened cheese.</title>
        <authorList>
            <consortium name="US DOE Joint Genome Institute (JGI-PGF)"/>
            <person name="Walter F."/>
            <person name="Albersmeier A."/>
            <person name="Kalinowski J."/>
            <person name="Ruckert C."/>
        </authorList>
    </citation>
    <scope>NUCLEOTIDE SEQUENCE</scope>
    <source>
        <strain evidence="1">JCM 4637</strain>
    </source>
</reference>
<sequence>MSAAAAASAAVPVTKVRRVGCAEDIEAAPVQERGARGLDKTSVVILAAMYALCKGSAGISQLHELEIHGSIS</sequence>
<dbReference type="EMBL" id="BMVC01000008">
    <property type="protein sequence ID" value="GHC99255.1"/>
    <property type="molecule type" value="Genomic_DNA"/>
</dbReference>
<organism evidence="1 2">
    <name type="scientific">Streptomyces finlayi</name>
    <dbReference type="NCBI Taxonomy" id="67296"/>
    <lineage>
        <taxon>Bacteria</taxon>
        <taxon>Bacillati</taxon>
        <taxon>Actinomycetota</taxon>
        <taxon>Actinomycetes</taxon>
        <taxon>Kitasatosporales</taxon>
        <taxon>Streptomycetaceae</taxon>
        <taxon>Streptomyces</taxon>
    </lineage>
</organism>